<dbReference type="Pfam" id="PF14967">
    <property type="entry name" value="FAM70"/>
    <property type="match status" value="1"/>
</dbReference>
<comment type="similarity">
    <text evidence="2">Belongs to the TMEM255 family.</text>
</comment>
<dbReference type="RefSeq" id="XP_032800735.1">
    <property type="nucleotide sequence ID" value="XM_032944844.1"/>
</dbReference>
<feature type="transmembrane region" description="Helical" evidence="7">
    <location>
        <begin position="88"/>
        <end position="114"/>
    </location>
</feature>
<organism evidence="8 9">
    <name type="scientific">Petromyzon marinus</name>
    <name type="common">Sea lamprey</name>
    <dbReference type="NCBI Taxonomy" id="7757"/>
    <lineage>
        <taxon>Eukaryota</taxon>
        <taxon>Metazoa</taxon>
        <taxon>Chordata</taxon>
        <taxon>Craniata</taxon>
        <taxon>Vertebrata</taxon>
        <taxon>Cyclostomata</taxon>
        <taxon>Hyperoartia</taxon>
        <taxon>Petromyzontiformes</taxon>
        <taxon>Petromyzontidae</taxon>
        <taxon>Petromyzon</taxon>
    </lineage>
</organism>
<dbReference type="PANTHER" id="PTHR33721:SF5">
    <property type="entry name" value="TRANSMEMBRANE PROTEIN 255B-LIKE"/>
    <property type="match status" value="1"/>
</dbReference>
<dbReference type="AlphaFoldDB" id="A0AAJ7WKA8"/>
<proteinExistence type="inferred from homology"/>
<evidence type="ECO:0000256" key="3">
    <source>
        <dbReference type="ARBA" id="ARBA00022692"/>
    </source>
</evidence>
<sequence length="342" mass="36260">MDTVSGLVSQSPATPRDPAVLVRSRKRTAMAAVAALAMLSLLIVSTGLGAATRTDNVAVGGYYPGLVMGFGSFLAIIGINLNANKRPMLVAAIIFISFGVAAAFSCAVVDGVFAARHIDPSPVLAGRCLYFPGDGKYSYEDYNTEVQCPGAAGFCGLMVASRTCYCCELYSCGSESRPSGIGAYHVFTGVSDCREVVHLYRLLWTTTSLNVLGLMLGIVTAAILGDFKETLRSPTQAFAQPSFQPSGTNGQQPQQVITYTSYCTYPALALSGSSGGYPAASAPPVGLDDHHHQQQQHPQQQQQQQPPPVDLQNIAPSLLPNTPPLYTPMYFPASEKPPAYIP</sequence>
<accession>A0AAJ7WKA8</accession>
<feature type="transmembrane region" description="Helical" evidence="7">
    <location>
        <begin position="62"/>
        <end position="81"/>
    </location>
</feature>
<dbReference type="KEGG" id="pmrn:116937744"/>
<gene>
    <name evidence="9" type="primary">LOC116937744</name>
</gene>
<dbReference type="GO" id="GO:0016020">
    <property type="term" value="C:membrane"/>
    <property type="evidence" value="ECO:0007669"/>
    <property type="project" value="UniProtKB-SubCell"/>
</dbReference>
<keyword evidence="4 7" id="KW-1133">Transmembrane helix</keyword>
<name>A0AAJ7WKA8_PETMA</name>
<feature type="compositionally biased region" description="Low complexity" evidence="6">
    <location>
        <begin position="295"/>
        <end position="304"/>
    </location>
</feature>
<evidence type="ECO:0000256" key="2">
    <source>
        <dbReference type="ARBA" id="ARBA00007903"/>
    </source>
</evidence>
<feature type="transmembrane region" description="Helical" evidence="7">
    <location>
        <begin position="29"/>
        <end position="50"/>
    </location>
</feature>
<reference evidence="9" key="1">
    <citation type="submission" date="2025-08" db="UniProtKB">
        <authorList>
            <consortium name="RefSeq"/>
        </authorList>
    </citation>
    <scope>IDENTIFICATION</scope>
    <source>
        <tissue evidence="9">Sperm</tissue>
    </source>
</reference>
<evidence type="ECO:0000256" key="1">
    <source>
        <dbReference type="ARBA" id="ARBA00004141"/>
    </source>
</evidence>
<protein>
    <submittedName>
        <fullName evidence="9">Transmembrane protein 255B-like isoform X1</fullName>
    </submittedName>
</protein>
<evidence type="ECO:0000256" key="5">
    <source>
        <dbReference type="ARBA" id="ARBA00023136"/>
    </source>
</evidence>
<comment type="subcellular location">
    <subcellularLocation>
        <location evidence="1">Membrane</location>
        <topology evidence="1">Multi-pass membrane protein</topology>
    </subcellularLocation>
</comment>
<feature type="transmembrane region" description="Helical" evidence="7">
    <location>
        <begin position="202"/>
        <end position="224"/>
    </location>
</feature>
<keyword evidence="5 7" id="KW-0472">Membrane</keyword>
<evidence type="ECO:0000256" key="4">
    <source>
        <dbReference type="ARBA" id="ARBA00022989"/>
    </source>
</evidence>
<evidence type="ECO:0000256" key="6">
    <source>
        <dbReference type="SAM" id="MobiDB-lite"/>
    </source>
</evidence>
<evidence type="ECO:0000313" key="8">
    <source>
        <dbReference type="Proteomes" id="UP001318040"/>
    </source>
</evidence>
<evidence type="ECO:0000313" key="9">
    <source>
        <dbReference type="RefSeq" id="XP_032800735.1"/>
    </source>
</evidence>
<keyword evidence="8" id="KW-1185">Reference proteome</keyword>
<dbReference type="Proteomes" id="UP001318040">
    <property type="component" value="Unplaced"/>
</dbReference>
<dbReference type="PANTHER" id="PTHR33721">
    <property type="entry name" value="TRANSMEMBRANE PROTEIN 255B-LIKE"/>
    <property type="match status" value="1"/>
</dbReference>
<feature type="region of interest" description="Disordered" evidence="6">
    <location>
        <begin position="275"/>
        <end position="342"/>
    </location>
</feature>
<evidence type="ECO:0000256" key="7">
    <source>
        <dbReference type="SAM" id="Phobius"/>
    </source>
</evidence>
<feature type="compositionally biased region" description="Low complexity" evidence="6">
    <location>
        <begin position="275"/>
        <end position="284"/>
    </location>
</feature>
<keyword evidence="3 7" id="KW-0812">Transmembrane</keyword>
<dbReference type="InterPro" id="IPR028014">
    <property type="entry name" value="TMEM255"/>
</dbReference>